<evidence type="ECO:0000313" key="4">
    <source>
        <dbReference type="Proteomes" id="UP000220840"/>
    </source>
</evidence>
<feature type="transmembrane region" description="Helical" evidence="2">
    <location>
        <begin position="47"/>
        <end position="67"/>
    </location>
</feature>
<dbReference type="EMBL" id="PDCJ01000001">
    <property type="protein sequence ID" value="PEG31109.1"/>
    <property type="molecule type" value="Genomic_DNA"/>
</dbReference>
<feature type="compositionally biased region" description="Basic and acidic residues" evidence="1">
    <location>
        <begin position="97"/>
        <end position="114"/>
    </location>
</feature>
<feature type="region of interest" description="Disordered" evidence="1">
    <location>
        <begin position="86"/>
        <end position="146"/>
    </location>
</feature>
<evidence type="ECO:0000313" key="3">
    <source>
        <dbReference type="EMBL" id="PEG31109.1"/>
    </source>
</evidence>
<comment type="caution">
    <text evidence="3">The sequence shown here is derived from an EMBL/GenBank/DDBJ whole genome shotgun (WGS) entry which is preliminary data.</text>
</comment>
<gene>
    <name evidence="3" type="ORF">CQ394_05120</name>
</gene>
<dbReference type="Proteomes" id="UP000220840">
    <property type="component" value="Unassembled WGS sequence"/>
</dbReference>
<sequence length="341" mass="38995">MSKKYKEQMDSVFMSEEVKNRILHNTINSDKQFVIKKNNKNRLYKRSMGTLVACLSILICINLRGFFLKIFGLENNKNTKNIEMKHNEDLNNNTEKTNADSKDLNKNTKKDTIKNESNSPSNVKNEDIKNNDKSNSPLIKNSDSKNNIIEIPEKEISEANESLNENIEKHDNNKETAKSKEVDTSENSSEKNDEISVASYDAGLERSMLKEEASNIKQVNTIEDAENEVGFKFKTLKNIPEGFNIDNISVISNNTVKIDYKTAENELTFTIENNKENKPEEYTIYPFEKKININEISVAVKGYDNNLINESSWTDENASYSIYSPNGINENDLIDMIKSIN</sequence>
<dbReference type="OrthoDB" id="7061752at2"/>
<keyword evidence="2" id="KW-0472">Membrane</keyword>
<dbReference type="STRING" id="137838.GCA_001458595_02491"/>
<evidence type="ECO:0000256" key="1">
    <source>
        <dbReference type="SAM" id="MobiDB-lite"/>
    </source>
</evidence>
<proteinExistence type="predicted"/>
<evidence type="ECO:0000256" key="2">
    <source>
        <dbReference type="SAM" id="Phobius"/>
    </source>
</evidence>
<reference evidence="3 4" key="1">
    <citation type="submission" date="2017-10" db="EMBL/GenBank/DDBJ databases">
        <title>Effective Description of Clostridium neonatale sp. nov. linked to necrotizing enterocolitis in neonates and a clarification of species assignable to the genus Clostridium (Prazmowski 1880) emend. Lawson and Rainey 2016.</title>
        <authorList>
            <person name="Bernard K."/>
            <person name="Burdz T."/>
            <person name="Wiebe D."/>
            <person name="Balcewich B."/>
            <person name="Alfa M."/>
            <person name="Bernier A.-M."/>
        </authorList>
    </citation>
    <scope>NUCLEOTIDE SEQUENCE [LARGE SCALE GENOMIC DNA]</scope>
    <source>
        <strain evidence="3 4">LCDC99A005</strain>
    </source>
</reference>
<name>A0A2A7MHP9_9CLOT</name>
<keyword evidence="2" id="KW-1133">Transmembrane helix</keyword>
<organism evidence="3 4">
    <name type="scientific">Clostridium neonatale</name>
    <dbReference type="NCBI Taxonomy" id="137838"/>
    <lineage>
        <taxon>Bacteria</taxon>
        <taxon>Bacillati</taxon>
        <taxon>Bacillota</taxon>
        <taxon>Clostridia</taxon>
        <taxon>Eubacteriales</taxon>
        <taxon>Clostridiaceae</taxon>
        <taxon>Clostridium</taxon>
    </lineage>
</organism>
<evidence type="ECO:0008006" key="5">
    <source>
        <dbReference type="Google" id="ProtNLM"/>
    </source>
</evidence>
<dbReference type="AlphaFoldDB" id="A0A2A7MHP9"/>
<keyword evidence="4" id="KW-1185">Reference proteome</keyword>
<feature type="region of interest" description="Disordered" evidence="1">
    <location>
        <begin position="165"/>
        <end position="196"/>
    </location>
</feature>
<accession>A0A2A7MHP9</accession>
<dbReference type="RefSeq" id="WP_058295270.1">
    <property type="nucleotide sequence ID" value="NZ_CAKJVD010000015.1"/>
</dbReference>
<keyword evidence="2" id="KW-0812">Transmembrane</keyword>
<protein>
    <recommendedName>
        <fullName evidence="5">DUF4367 domain-containing protein</fullName>
    </recommendedName>
</protein>
<feature type="compositionally biased region" description="Basic and acidic residues" evidence="1">
    <location>
        <begin position="166"/>
        <end position="194"/>
    </location>
</feature>